<proteinExistence type="predicted"/>
<evidence type="ECO:0008006" key="2">
    <source>
        <dbReference type="Google" id="ProtNLM"/>
    </source>
</evidence>
<protein>
    <recommendedName>
        <fullName evidence="2">WWE domain-containing protein</fullName>
    </recommendedName>
</protein>
<dbReference type="EMBL" id="HBGW01095102">
    <property type="protein sequence ID" value="CAD9642518.1"/>
    <property type="molecule type" value="Transcribed_RNA"/>
</dbReference>
<dbReference type="AlphaFoldDB" id="A0A7S2VPM3"/>
<accession>A0A7S2VPM3</accession>
<gene>
    <name evidence="1" type="ORF">BRAN1462_LOCUS60340</name>
</gene>
<organism evidence="1">
    <name type="scientific">Zooxanthella nutricula</name>
    <dbReference type="NCBI Taxonomy" id="1333877"/>
    <lineage>
        <taxon>Eukaryota</taxon>
        <taxon>Sar</taxon>
        <taxon>Alveolata</taxon>
        <taxon>Dinophyceae</taxon>
        <taxon>Peridiniales</taxon>
        <taxon>Peridiniales incertae sedis</taxon>
        <taxon>Zooxanthella</taxon>
    </lineage>
</organism>
<sequence length="245" mass="25482">MVGQPNVRFHLRGQDYEYNFESMRQRNLNSSKEREIRPPQSMAAPPKPILPLGYMTVIRVPQGAGKTMEIQDPNTPGQKITVALPPGASPGKHMAVPLPGKGEDVQAVMEKQKSGWPAAAKAVAGAVGVGGVAVGGVVLGEHLSGGAISEATGIGEIATAAEWTEGAVADAGEWVEGAVADAGEWMEGAAGDAHDWLVDAGEDVGRAVAGAAEDVGEWAEDAFDDVADWIGDVGEDVGRFVMELF</sequence>
<reference evidence="1" key="1">
    <citation type="submission" date="2021-01" db="EMBL/GenBank/DDBJ databases">
        <authorList>
            <person name="Corre E."/>
            <person name="Pelletier E."/>
            <person name="Niang G."/>
            <person name="Scheremetjew M."/>
            <person name="Finn R."/>
            <person name="Kale V."/>
            <person name="Holt S."/>
            <person name="Cochrane G."/>
            <person name="Meng A."/>
            <person name="Brown T."/>
            <person name="Cohen L."/>
        </authorList>
    </citation>
    <scope>NUCLEOTIDE SEQUENCE</scope>
    <source>
        <strain evidence="1">RCC3387</strain>
    </source>
</reference>
<name>A0A7S2VPM3_9DINO</name>
<evidence type="ECO:0000313" key="1">
    <source>
        <dbReference type="EMBL" id="CAD9642518.1"/>
    </source>
</evidence>